<organism evidence="2 3">
    <name type="scientific">Frischella perrara</name>
    <dbReference type="NCBI Taxonomy" id="1267021"/>
    <lineage>
        <taxon>Bacteria</taxon>
        <taxon>Pseudomonadati</taxon>
        <taxon>Pseudomonadota</taxon>
        <taxon>Gammaproteobacteria</taxon>
        <taxon>Orbales</taxon>
        <taxon>Orbaceae</taxon>
        <taxon>Frischella</taxon>
    </lineage>
</organism>
<dbReference type="HOGENOM" id="CLU_2105490_0_0_6"/>
<reference evidence="2 3" key="1">
    <citation type="journal article" date="2014" name="Appl. Environ. Microbiol.">
        <title>Gut symbionts from distinct hosts exhibit genotoxic activity via divergent colibactin biosynthetic pathways.</title>
        <authorList>
            <person name="Engel P."/>
            <person name="Vizcaino M.I."/>
            <person name="Crawford J.M."/>
        </authorList>
    </citation>
    <scope>NUCLEOTIDE SEQUENCE [LARGE SCALE GENOMIC DNA]</scope>
    <source>
        <strain evidence="2 3">PEB0191</strain>
    </source>
</reference>
<dbReference type="Proteomes" id="UP000030901">
    <property type="component" value="Chromosome"/>
</dbReference>
<feature type="coiled-coil region" evidence="1">
    <location>
        <begin position="21"/>
        <end position="76"/>
    </location>
</feature>
<dbReference type="AlphaFoldDB" id="A0A0A7S6U6"/>
<dbReference type="EMBL" id="CP009056">
    <property type="protein sequence ID" value="AJA44951.1"/>
    <property type="molecule type" value="Genomic_DNA"/>
</dbReference>
<keyword evidence="1" id="KW-0175">Coiled coil</keyword>
<name>A0A0A7S6U6_FRIPE</name>
<sequence length="110" mass="12479">MISAIIGVLLMCLVYNLWQDNRVAHQKINELSAKLLQLENNAIKQNKIITENENATRELENTSQEQQEKINELLKNNDCADQPVPVSISNSLYNRAKSLRQSTDTSKPAK</sequence>
<keyword evidence="3" id="KW-1185">Reference proteome</keyword>
<accession>A0A0A7S6U6</accession>
<dbReference type="STRING" id="1267021.FPB0191_01127"/>
<evidence type="ECO:0000256" key="1">
    <source>
        <dbReference type="SAM" id="Coils"/>
    </source>
</evidence>
<proteinExistence type="predicted"/>
<dbReference type="KEGG" id="fpp:FPB0191_01127"/>
<protein>
    <recommendedName>
        <fullName evidence="4">DUF2570 domain-containing protein</fullName>
    </recommendedName>
</protein>
<evidence type="ECO:0008006" key="4">
    <source>
        <dbReference type="Google" id="ProtNLM"/>
    </source>
</evidence>
<evidence type="ECO:0000313" key="3">
    <source>
        <dbReference type="Proteomes" id="UP000030901"/>
    </source>
</evidence>
<evidence type="ECO:0000313" key="2">
    <source>
        <dbReference type="EMBL" id="AJA44951.1"/>
    </source>
</evidence>
<gene>
    <name evidence="2" type="ORF">FPB0191_01127</name>
</gene>